<evidence type="ECO:0000313" key="3">
    <source>
        <dbReference type="EMBL" id="KGC11752.1"/>
    </source>
</evidence>
<keyword evidence="1" id="KW-0464">Manganese</keyword>
<organism evidence="3 4">
    <name type="scientific">Burkholderia gladioli</name>
    <name type="common">Pseudomonas marginata</name>
    <name type="synonym">Phytomonas marginata</name>
    <dbReference type="NCBI Taxonomy" id="28095"/>
    <lineage>
        <taxon>Bacteria</taxon>
        <taxon>Pseudomonadati</taxon>
        <taxon>Pseudomonadota</taxon>
        <taxon>Betaproteobacteria</taxon>
        <taxon>Burkholderiales</taxon>
        <taxon>Burkholderiaceae</taxon>
        <taxon>Burkholderia</taxon>
    </lineage>
</organism>
<dbReference type="Gene3D" id="3.30.1490.20">
    <property type="entry name" value="ATP-grasp fold, A domain"/>
    <property type="match status" value="1"/>
</dbReference>
<sequence length="203" mass="22991">MEPGDLRYADYLSLPVVVKPNYEGTSLGITQRNLCRTWAEVTEISGHLFARLGQPVIIEEFIAGREFSACMLGTSNQTVAINIGGWKIDGDPRYLDERLNTFDLKLPNERTFEWEALTQMFPQESLDAFRSCFTRLGKVELLRIDGRVRGNDVVILELTPDIYLGDDGEFCRAFGHNETNYDTFISRLVSNCLEGYKAGMPMC</sequence>
<reference evidence="3 4" key="1">
    <citation type="submission" date="2014-04" db="EMBL/GenBank/DDBJ databases">
        <authorList>
            <person name="Bishop-Lilly K.A."/>
            <person name="Broomall S.M."/>
            <person name="Chain P.S."/>
            <person name="Chertkov O."/>
            <person name="Coyne S.R."/>
            <person name="Daligault H.E."/>
            <person name="Davenport K.W."/>
            <person name="Erkkila T."/>
            <person name="Frey K.G."/>
            <person name="Gibbons H.S."/>
            <person name="Gu W."/>
            <person name="Jaissle J."/>
            <person name="Johnson S.L."/>
            <person name="Koroleva G.I."/>
            <person name="Ladner J.T."/>
            <person name="Lo C.-C."/>
            <person name="Minogue T.D."/>
            <person name="Munk C."/>
            <person name="Palacios G.F."/>
            <person name="Redden C.L."/>
            <person name="Rosenzweig C.N."/>
            <person name="Scholz M.B."/>
            <person name="Teshima H."/>
            <person name="Xu Y."/>
        </authorList>
    </citation>
    <scope>NUCLEOTIDE SEQUENCE [LARGE SCALE GENOMIC DNA]</scope>
    <source>
        <strain evidence="4">gladioli</strain>
    </source>
</reference>
<proteinExistence type="predicted"/>
<evidence type="ECO:0000259" key="2">
    <source>
        <dbReference type="Pfam" id="PF07478"/>
    </source>
</evidence>
<accession>A0AAW3EWT9</accession>
<dbReference type="AlphaFoldDB" id="A0AAW3EWT9"/>
<dbReference type="PANTHER" id="PTHR23132">
    <property type="entry name" value="D-ALANINE--D-ALANINE LIGASE"/>
    <property type="match status" value="1"/>
</dbReference>
<feature type="domain" description="D-alanine--D-alanine ligase C-terminal" evidence="2">
    <location>
        <begin position="10"/>
        <end position="84"/>
    </location>
</feature>
<protein>
    <submittedName>
        <fullName evidence="3">D-ala D-ala ligase family protein</fullName>
    </submittedName>
</protein>
<dbReference type="GO" id="GO:0005524">
    <property type="term" value="F:ATP binding"/>
    <property type="evidence" value="ECO:0007669"/>
    <property type="project" value="InterPro"/>
</dbReference>
<dbReference type="SUPFAM" id="SSF56059">
    <property type="entry name" value="Glutathione synthetase ATP-binding domain-like"/>
    <property type="match status" value="1"/>
</dbReference>
<dbReference type="Gene3D" id="3.30.470.20">
    <property type="entry name" value="ATP-grasp fold, B domain"/>
    <property type="match status" value="1"/>
</dbReference>
<evidence type="ECO:0000313" key="4">
    <source>
        <dbReference type="Proteomes" id="UP000029590"/>
    </source>
</evidence>
<dbReference type="Proteomes" id="UP000029590">
    <property type="component" value="Unassembled WGS sequence"/>
</dbReference>
<dbReference type="EMBL" id="JPGG01000017">
    <property type="protein sequence ID" value="KGC11752.1"/>
    <property type="molecule type" value="Genomic_DNA"/>
</dbReference>
<keyword evidence="3" id="KW-0436">Ligase</keyword>
<name>A0AAW3EWT9_BURGA</name>
<dbReference type="PANTHER" id="PTHR23132:SF23">
    <property type="entry name" value="D-ALANINE--D-ALANINE LIGASE B"/>
    <property type="match status" value="1"/>
</dbReference>
<dbReference type="Pfam" id="PF07478">
    <property type="entry name" value="Dala_Dala_lig_C"/>
    <property type="match status" value="1"/>
</dbReference>
<comment type="caution">
    <text evidence="3">The sequence shown here is derived from an EMBL/GenBank/DDBJ whole genome shotgun (WGS) entry which is preliminary data.</text>
</comment>
<dbReference type="GO" id="GO:0008716">
    <property type="term" value="F:D-alanine-D-alanine ligase activity"/>
    <property type="evidence" value="ECO:0007669"/>
    <property type="project" value="InterPro"/>
</dbReference>
<dbReference type="InterPro" id="IPR011095">
    <property type="entry name" value="Dala_Dala_lig_C"/>
</dbReference>
<dbReference type="InterPro" id="IPR013815">
    <property type="entry name" value="ATP_grasp_subdomain_1"/>
</dbReference>
<gene>
    <name evidence="3" type="ORF">DM48_7544</name>
</gene>
<evidence type="ECO:0000256" key="1">
    <source>
        <dbReference type="ARBA" id="ARBA00023211"/>
    </source>
</evidence>